<evidence type="ECO:0000256" key="1">
    <source>
        <dbReference type="SAM" id="Phobius"/>
    </source>
</evidence>
<keyword evidence="2" id="KW-1185">Reference proteome</keyword>
<keyword evidence="1" id="KW-0812">Transmembrane</keyword>
<proteinExistence type="predicted"/>
<dbReference type="AlphaFoldDB" id="A0A0M3IF29"/>
<name>A0A0M3IF29_ASCLU</name>
<protein>
    <submittedName>
        <fullName evidence="3">CPXV160 protein</fullName>
    </submittedName>
</protein>
<organism evidence="2 3">
    <name type="scientific">Ascaris lumbricoides</name>
    <name type="common">Giant roundworm</name>
    <dbReference type="NCBI Taxonomy" id="6252"/>
    <lineage>
        <taxon>Eukaryota</taxon>
        <taxon>Metazoa</taxon>
        <taxon>Ecdysozoa</taxon>
        <taxon>Nematoda</taxon>
        <taxon>Chromadorea</taxon>
        <taxon>Rhabditida</taxon>
        <taxon>Spirurina</taxon>
        <taxon>Ascaridomorpha</taxon>
        <taxon>Ascaridoidea</taxon>
        <taxon>Ascarididae</taxon>
        <taxon>Ascaris</taxon>
    </lineage>
</organism>
<evidence type="ECO:0000313" key="2">
    <source>
        <dbReference type="Proteomes" id="UP000036681"/>
    </source>
</evidence>
<keyword evidence="1" id="KW-1133">Transmembrane helix</keyword>
<dbReference type="WBParaSite" id="ALUE_0001677701-mRNA-1">
    <property type="protein sequence ID" value="ALUE_0001677701-mRNA-1"/>
    <property type="gene ID" value="ALUE_0001677701"/>
</dbReference>
<accession>A0A0M3IF29</accession>
<dbReference type="Proteomes" id="UP000036681">
    <property type="component" value="Unplaced"/>
</dbReference>
<feature type="transmembrane region" description="Helical" evidence="1">
    <location>
        <begin position="21"/>
        <end position="41"/>
    </location>
</feature>
<sequence length="75" mass="8533">MYDLISGLSTHLYAEHSLADLFVSSIIMTNIGEIIVLLILVNTSTENIDENYLQNSMQSPVVKSYERHLNEVYNN</sequence>
<evidence type="ECO:0000313" key="3">
    <source>
        <dbReference type="WBParaSite" id="ALUE_0001677701-mRNA-1"/>
    </source>
</evidence>
<keyword evidence="1" id="KW-0472">Membrane</keyword>
<reference evidence="3" key="1">
    <citation type="submission" date="2017-02" db="UniProtKB">
        <authorList>
            <consortium name="WormBaseParasite"/>
        </authorList>
    </citation>
    <scope>IDENTIFICATION</scope>
</reference>